<reference evidence="1 2" key="1">
    <citation type="submission" date="2013-08" db="EMBL/GenBank/DDBJ databases">
        <title>The genome sequence of Skermanella stibiiresistens.</title>
        <authorList>
            <person name="Zhu W."/>
            <person name="Wang G."/>
        </authorList>
    </citation>
    <scope>NUCLEOTIDE SEQUENCE [LARGE SCALE GENOMIC DNA]</scope>
    <source>
        <strain evidence="1 2">SB22</strain>
    </source>
</reference>
<dbReference type="RefSeq" id="WP_037453943.1">
    <property type="nucleotide sequence ID" value="NZ_AVFL01000011.1"/>
</dbReference>
<protein>
    <recommendedName>
        <fullName evidence="3">PAS domain-containing protein</fullName>
    </recommendedName>
</protein>
<name>W9H0V6_9PROT</name>
<evidence type="ECO:0008006" key="3">
    <source>
        <dbReference type="Google" id="ProtNLM"/>
    </source>
</evidence>
<sequence>MLLNDLKQITVNSFGIAEEVVDSTVVARSPFQSRLTEQLFRWWEKVSVDGIPQWSAFDITSHPALASNIYIVKALDCGSFQLRLYGERAIQIIGHNATGEVITSTSQGAISEHLHSYFTRVLAAGKCWRCRGPLLYAGREHRQFESIDIPMCRYGPEPDTILGVIDLLK</sequence>
<evidence type="ECO:0000313" key="2">
    <source>
        <dbReference type="Proteomes" id="UP000019486"/>
    </source>
</evidence>
<dbReference type="AlphaFoldDB" id="W9H0V6"/>
<evidence type="ECO:0000313" key="1">
    <source>
        <dbReference type="EMBL" id="EWY39679.1"/>
    </source>
</evidence>
<organism evidence="1 2">
    <name type="scientific">Skermanella stibiiresistens SB22</name>
    <dbReference type="NCBI Taxonomy" id="1385369"/>
    <lineage>
        <taxon>Bacteria</taxon>
        <taxon>Pseudomonadati</taxon>
        <taxon>Pseudomonadota</taxon>
        <taxon>Alphaproteobacteria</taxon>
        <taxon>Rhodospirillales</taxon>
        <taxon>Azospirillaceae</taxon>
        <taxon>Skermanella</taxon>
    </lineage>
</organism>
<keyword evidence="2" id="KW-1185">Reference proteome</keyword>
<dbReference type="OrthoDB" id="8479315at2"/>
<dbReference type="EMBL" id="AVFL01000011">
    <property type="protein sequence ID" value="EWY39679.1"/>
    <property type="molecule type" value="Genomic_DNA"/>
</dbReference>
<proteinExistence type="predicted"/>
<accession>W9H0V6</accession>
<gene>
    <name evidence="1" type="ORF">N825_05615</name>
</gene>
<comment type="caution">
    <text evidence="1">The sequence shown here is derived from an EMBL/GenBank/DDBJ whole genome shotgun (WGS) entry which is preliminary data.</text>
</comment>
<dbReference type="Proteomes" id="UP000019486">
    <property type="component" value="Unassembled WGS sequence"/>
</dbReference>